<gene>
    <name evidence="2" type="ORF">RB636_19215</name>
</gene>
<dbReference type="InterPro" id="IPR007278">
    <property type="entry name" value="DUF397"/>
</dbReference>
<reference evidence="2 3" key="1">
    <citation type="submission" date="2023-08" db="EMBL/GenBank/DDBJ databases">
        <authorList>
            <person name="Sharma P."/>
            <person name="Verma V."/>
            <person name="Mohan M.K."/>
            <person name="Dubey A.K."/>
        </authorList>
    </citation>
    <scope>NUCLEOTIDE SEQUENCE [LARGE SCALE GENOMIC DNA]</scope>
    <source>
        <strain evidence="2 3">ADP4</strain>
    </source>
</reference>
<name>A0ABU7WV26_9ACTN</name>
<dbReference type="Pfam" id="PF04149">
    <property type="entry name" value="DUF397"/>
    <property type="match status" value="1"/>
</dbReference>
<comment type="caution">
    <text evidence="2">The sequence shown here is derived from an EMBL/GenBank/DDBJ whole genome shotgun (WGS) entry which is preliminary data.</text>
</comment>
<evidence type="ECO:0000259" key="1">
    <source>
        <dbReference type="Pfam" id="PF04149"/>
    </source>
</evidence>
<protein>
    <submittedName>
        <fullName evidence="2">DUF397 domain-containing protein</fullName>
    </submittedName>
</protein>
<accession>A0ABU7WV26</accession>
<dbReference type="EMBL" id="JAVFKM010000009">
    <property type="protein sequence ID" value="MEF3115307.1"/>
    <property type="molecule type" value="Genomic_DNA"/>
</dbReference>
<feature type="domain" description="DUF397" evidence="1">
    <location>
        <begin position="7"/>
        <end position="62"/>
    </location>
</feature>
<keyword evidence="3" id="KW-1185">Reference proteome</keyword>
<sequence>MISESPRWVKSSYSGNGGQCIEAATNLAASRGVVPVRDSKDPDGPVLMLYPAAFAGLVEFARRAAL</sequence>
<organism evidence="2 3">
    <name type="scientific">Streptomyces chrestomyceticus</name>
    <dbReference type="NCBI Taxonomy" id="68185"/>
    <lineage>
        <taxon>Bacteria</taxon>
        <taxon>Bacillati</taxon>
        <taxon>Actinomycetota</taxon>
        <taxon>Actinomycetes</taxon>
        <taxon>Kitasatosporales</taxon>
        <taxon>Streptomycetaceae</taxon>
        <taxon>Streptomyces</taxon>
    </lineage>
</organism>
<dbReference type="Proteomes" id="UP001348265">
    <property type="component" value="Unassembled WGS sequence"/>
</dbReference>
<proteinExistence type="predicted"/>
<evidence type="ECO:0000313" key="3">
    <source>
        <dbReference type="Proteomes" id="UP001348265"/>
    </source>
</evidence>
<dbReference type="RefSeq" id="WP_331787516.1">
    <property type="nucleotide sequence ID" value="NZ_JAVFKM010000009.1"/>
</dbReference>
<evidence type="ECO:0000313" key="2">
    <source>
        <dbReference type="EMBL" id="MEF3115307.1"/>
    </source>
</evidence>